<name>F7NG39_9FIRM</name>
<accession>F7NG39</accession>
<keyword evidence="2" id="KW-1185">Reference proteome</keyword>
<proteinExistence type="predicted"/>
<protein>
    <submittedName>
        <fullName evidence="1">Uncharacterized protein</fullName>
    </submittedName>
</protein>
<reference evidence="1 2" key="1">
    <citation type="journal article" date="2011" name="EMBO J.">
        <title>Structural diversity of bacterial flagellar motors.</title>
        <authorList>
            <person name="Chen S."/>
            <person name="Beeby M."/>
            <person name="Murphy G.E."/>
            <person name="Leadbetter J.R."/>
            <person name="Hendrixson D.R."/>
            <person name="Briegel A."/>
            <person name="Li Z."/>
            <person name="Shi J."/>
            <person name="Tocheva E.I."/>
            <person name="Muller A."/>
            <person name="Dobro M.J."/>
            <person name="Jensen G.J."/>
        </authorList>
    </citation>
    <scope>NUCLEOTIDE SEQUENCE [LARGE SCALE GENOMIC DNA]</scope>
    <source>
        <strain evidence="1 2">DSM 6540</strain>
    </source>
</reference>
<evidence type="ECO:0000313" key="1">
    <source>
        <dbReference type="EMBL" id="EGO64957.1"/>
    </source>
</evidence>
<sequence length="46" mass="4944">MGKKSYNKETVLVSGGGMSSDIFSLYGKDIIAAAGFGLQFANRWVK</sequence>
<evidence type="ECO:0000313" key="2">
    <source>
        <dbReference type="Proteomes" id="UP000003240"/>
    </source>
</evidence>
<dbReference type="EMBL" id="AFGF01000040">
    <property type="protein sequence ID" value="EGO64957.1"/>
    <property type="molecule type" value="Genomic_DNA"/>
</dbReference>
<dbReference type="AlphaFoldDB" id="F7NG39"/>
<gene>
    <name evidence="1" type="ORF">ALO_05128</name>
</gene>
<organism evidence="1 2">
    <name type="scientific">Acetonema longum DSM 6540</name>
    <dbReference type="NCBI Taxonomy" id="1009370"/>
    <lineage>
        <taxon>Bacteria</taxon>
        <taxon>Bacillati</taxon>
        <taxon>Bacillota</taxon>
        <taxon>Negativicutes</taxon>
        <taxon>Acetonemataceae</taxon>
        <taxon>Acetonema</taxon>
    </lineage>
</organism>
<comment type="caution">
    <text evidence="1">The sequence shown here is derived from an EMBL/GenBank/DDBJ whole genome shotgun (WGS) entry which is preliminary data.</text>
</comment>
<dbReference type="Proteomes" id="UP000003240">
    <property type="component" value="Unassembled WGS sequence"/>
</dbReference>